<dbReference type="RefSeq" id="XP_005763373.1">
    <property type="nucleotide sequence ID" value="XM_005763316.1"/>
</dbReference>
<name>A0A0D3II59_EMIH1</name>
<dbReference type="EnsemblProtists" id="EOD20649">
    <property type="protein sequence ID" value="EOD20649"/>
    <property type="gene ID" value="EMIHUDRAFT_242030"/>
</dbReference>
<keyword evidence="3" id="KW-1185">Reference proteome</keyword>
<dbReference type="RefSeq" id="XP_005773078.1">
    <property type="nucleotide sequence ID" value="XM_005773021.1"/>
</dbReference>
<evidence type="ECO:0000313" key="2">
    <source>
        <dbReference type="EnsemblProtists" id="EOD10944"/>
    </source>
</evidence>
<dbReference type="GeneID" id="17266194"/>
<reference evidence="2" key="2">
    <citation type="submission" date="2024-10" db="UniProtKB">
        <authorList>
            <consortium name="EnsemblProtists"/>
        </authorList>
    </citation>
    <scope>IDENTIFICATION</scope>
</reference>
<organism evidence="2 3">
    <name type="scientific">Emiliania huxleyi (strain CCMP1516)</name>
    <dbReference type="NCBI Taxonomy" id="280463"/>
    <lineage>
        <taxon>Eukaryota</taxon>
        <taxon>Haptista</taxon>
        <taxon>Haptophyta</taxon>
        <taxon>Prymnesiophyceae</taxon>
        <taxon>Isochrysidales</taxon>
        <taxon>Noelaerhabdaceae</taxon>
        <taxon>Emiliania</taxon>
    </lineage>
</organism>
<dbReference type="EnsemblProtists" id="EOD10944">
    <property type="protein sequence ID" value="EOD10944"/>
    <property type="gene ID" value="EMIHUDRAFT_215262"/>
</dbReference>
<dbReference type="Proteomes" id="UP000013827">
    <property type="component" value="Unassembled WGS sequence"/>
</dbReference>
<dbReference type="PaxDb" id="2903-EOD10944"/>
<dbReference type="GeneID" id="17257114"/>
<dbReference type="HOGENOM" id="CLU_766001_0_0_1"/>
<sequence length="362" mass="39307">MLEPTRLNFTGDESHNGGNGSPLRSAAEPASPQTVQARRTVDISAERADFDAAWRVSTAALEAARQMVPDTRDQNGPPFSAAQLQDWGEHCTKPDAVLPSATSLLHMTRTTLALLERHHRQACMSPQPSPGLLRCTPADQVTSLGASPHWLEAVRGRHSLRALAEQLQEIPEACFGSLSDLEEVRRAYVPVRRVHQRRKALGELEQHLQCCESDQGPPSLDEPRWAIAQSSGRLHASIEAAYCAGLTADDPTEGEAMPGPASHPHAPSAPYIELCLRVTSVALAGSVFVERVTLTEELGAVPTRSRLDALVAEVASRDVYFSPPVALRERGTYLEFRTKLPALPSEHPAAVPIFSVVDVKEL</sequence>
<reference evidence="3" key="1">
    <citation type="journal article" date="2013" name="Nature">
        <title>Pan genome of the phytoplankton Emiliania underpins its global distribution.</title>
        <authorList>
            <person name="Read B.A."/>
            <person name="Kegel J."/>
            <person name="Klute M.J."/>
            <person name="Kuo A."/>
            <person name="Lefebvre S.C."/>
            <person name="Maumus F."/>
            <person name="Mayer C."/>
            <person name="Miller J."/>
            <person name="Monier A."/>
            <person name="Salamov A."/>
            <person name="Young J."/>
            <person name="Aguilar M."/>
            <person name="Claverie J.M."/>
            <person name="Frickenhaus S."/>
            <person name="Gonzalez K."/>
            <person name="Herman E.K."/>
            <person name="Lin Y.C."/>
            <person name="Napier J."/>
            <person name="Ogata H."/>
            <person name="Sarno A.F."/>
            <person name="Shmutz J."/>
            <person name="Schroeder D."/>
            <person name="de Vargas C."/>
            <person name="Verret F."/>
            <person name="von Dassow P."/>
            <person name="Valentin K."/>
            <person name="Van de Peer Y."/>
            <person name="Wheeler G."/>
            <person name="Dacks J.B."/>
            <person name="Delwiche C.F."/>
            <person name="Dyhrman S.T."/>
            <person name="Glockner G."/>
            <person name="John U."/>
            <person name="Richards T."/>
            <person name="Worden A.Z."/>
            <person name="Zhang X."/>
            <person name="Grigoriev I.V."/>
            <person name="Allen A.E."/>
            <person name="Bidle K."/>
            <person name="Borodovsky M."/>
            <person name="Bowler C."/>
            <person name="Brownlee C."/>
            <person name="Cock J.M."/>
            <person name="Elias M."/>
            <person name="Gladyshev V.N."/>
            <person name="Groth M."/>
            <person name="Guda C."/>
            <person name="Hadaegh A."/>
            <person name="Iglesias-Rodriguez M.D."/>
            <person name="Jenkins J."/>
            <person name="Jones B.M."/>
            <person name="Lawson T."/>
            <person name="Leese F."/>
            <person name="Lindquist E."/>
            <person name="Lobanov A."/>
            <person name="Lomsadze A."/>
            <person name="Malik S.B."/>
            <person name="Marsh M.E."/>
            <person name="Mackinder L."/>
            <person name="Mock T."/>
            <person name="Mueller-Roeber B."/>
            <person name="Pagarete A."/>
            <person name="Parker M."/>
            <person name="Probert I."/>
            <person name="Quesneville H."/>
            <person name="Raines C."/>
            <person name="Rensing S.A."/>
            <person name="Riano-Pachon D.M."/>
            <person name="Richier S."/>
            <person name="Rokitta S."/>
            <person name="Shiraiwa Y."/>
            <person name="Soanes D.M."/>
            <person name="van der Giezen M."/>
            <person name="Wahlund T.M."/>
            <person name="Williams B."/>
            <person name="Wilson W."/>
            <person name="Wolfe G."/>
            <person name="Wurch L.L."/>
        </authorList>
    </citation>
    <scope>NUCLEOTIDE SEQUENCE</scope>
</reference>
<dbReference type="AlphaFoldDB" id="A0A0D3II59"/>
<protein>
    <submittedName>
        <fullName evidence="2">Uncharacterized protein</fullName>
    </submittedName>
</protein>
<proteinExistence type="predicted"/>
<evidence type="ECO:0000313" key="3">
    <source>
        <dbReference type="Proteomes" id="UP000013827"/>
    </source>
</evidence>
<evidence type="ECO:0000256" key="1">
    <source>
        <dbReference type="SAM" id="MobiDB-lite"/>
    </source>
</evidence>
<dbReference type="KEGG" id="ehx:EMIHUDRAFT_215262"/>
<dbReference type="KEGG" id="ehx:EMIHUDRAFT_242030"/>
<accession>A0A0D3II59</accession>
<feature type="region of interest" description="Disordered" evidence="1">
    <location>
        <begin position="1"/>
        <end position="37"/>
    </location>
</feature>